<organism evidence="7 8">
    <name type="scientific">Trametes coccinea (strain BRFM310)</name>
    <name type="common">Pycnoporus coccineus</name>
    <dbReference type="NCBI Taxonomy" id="1353009"/>
    <lineage>
        <taxon>Eukaryota</taxon>
        <taxon>Fungi</taxon>
        <taxon>Dikarya</taxon>
        <taxon>Basidiomycota</taxon>
        <taxon>Agaricomycotina</taxon>
        <taxon>Agaricomycetes</taxon>
        <taxon>Polyporales</taxon>
        <taxon>Polyporaceae</taxon>
        <taxon>Trametes</taxon>
    </lineage>
</organism>
<evidence type="ECO:0000256" key="3">
    <source>
        <dbReference type="ARBA" id="ARBA00022824"/>
    </source>
</evidence>
<feature type="compositionally biased region" description="Acidic residues" evidence="5">
    <location>
        <begin position="279"/>
        <end position="302"/>
    </location>
</feature>
<evidence type="ECO:0000256" key="1">
    <source>
        <dbReference type="ARBA" id="ARBA00004240"/>
    </source>
</evidence>
<dbReference type="Gene3D" id="2.30.130.10">
    <property type="entry name" value="PUA domain"/>
    <property type="match status" value="1"/>
</dbReference>
<dbReference type="FunFam" id="2.30.130.10:FF:000002">
    <property type="entry name" value="60S ribosome subunit biogenesis protein NIP7 homolog"/>
    <property type="match status" value="1"/>
</dbReference>
<feature type="region of interest" description="Disordered" evidence="5">
    <location>
        <begin position="279"/>
        <end position="316"/>
    </location>
</feature>
<keyword evidence="4" id="KW-0653">Protein transport</keyword>
<dbReference type="InterPro" id="IPR040598">
    <property type="entry name" value="NIP7_N"/>
</dbReference>
<dbReference type="AlphaFoldDB" id="A0A1Y2IFX3"/>
<keyword evidence="8" id="KW-1185">Reference proteome</keyword>
<feature type="domain" description="PUA" evidence="6">
    <location>
        <begin position="44"/>
        <end position="120"/>
    </location>
</feature>
<dbReference type="PANTHER" id="PTHR15922">
    <property type="entry name" value="NEUROBLASTOMA-AMPLIFIED SEQUENCE"/>
    <property type="match status" value="1"/>
</dbReference>
<dbReference type="InterPro" id="IPR002478">
    <property type="entry name" value="PUA"/>
</dbReference>
<dbReference type="PROSITE" id="PS50890">
    <property type="entry name" value="PUA"/>
    <property type="match status" value="1"/>
</dbReference>
<dbReference type="InterPro" id="IPR005155">
    <property type="entry name" value="UPF0113_PUA"/>
</dbReference>
<keyword evidence="3" id="KW-0256">Endoplasmic reticulum</keyword>
<gene>
    <name evidence="7" type="ORF">PYCCODRAFT_1446790</name>
</gene>
<dbReference type="GO" id="GO:0003723">
    <property type="term" value="F:RNA binding"/>
    <property type="evidence" value="ECO:0007669"/>
    <property type="project" value="InterPro"/>
</dbReference>
<accession>A0A1Y2IFX3</accession>
<dbReference type="GO" id="GO:0000149">
    <property type="term" value="F:SNARE binding"/>
    <property type="evidence" value="ECO:0007669"/>
    <property type="project" value="TreeGrafter"/>
</dbReference>
<feature type="region of interest" description="Disordered" evidence="5">
    <location>
        <begin position="201"/>
        <end position="230"/>
    </location>
</feature>
<dbReference type="Pfam" id="PF08314">
    <property type="entry name" value="Sec39"/>
    <property type="match status" value="1"/>
</dbReference>
<proteinExistence type="predicted"/>
<dbReference type="STRING" id="1353009.A0A1Y2IFX3"/>
<reference evidence="7 8" key="1">
    <citation type="journal article" date="2015" name="Biotechnol. Biofuels">
        <title>Enhanced degradation of softwood versus hardwood by the white-rot fungus Pycnoporus coccineus.</title>
        <authorList>
            <person name="Couturier M."/>
            <person name="Navarro D."/>
            <person name="Chevret D."/>
            <person name="Henrissat B."/>
            <person name="Piumi F."/>
            <person name="Ruiz-Duenas F.J."/>
            <person name="Martinez A.T."/>
            <person name="Grigoriev I.V."/>
            <person name="Riley R."/>
            <person name="Lipzen A."/>
            <person name="Berrin J.G."/>
            <person name="Master E.R."/>
            <person name="Rosso M.N."/>
        </authorList>
    </citation>
    <scope>NUCLEOTIDE SEQUENCE [LARGE SCALE GENOMIC DNA]</scope>
    <source>
        <strain evidence="7 8">BRFM310</strain>
    </source>
</reference>
<dbReference type="SUPFAM" id="SSF88697">
    <property type="entry name" value="PUA domain-like"/>
    <property type="match status" value="1"/>
</dbReference>
<dbReference type="PANTHER" id="PTHR15922:SF2">
    <property type="entry name" value="NBAS SUBUNIT OF NRZ TETHERING COMPLEX"/>
    <property type="match status" value="1"/>
</dbReference>
<dbReference type="SUPFAM" id="SSF88802">
    <property type="entry name" value="Pre-PUA domain"/>
    <property type="match status" value="1"/>
</dbReference>
<name>A0A1Y2IFX3_TRAC3</name>
<feature type="region of interest" description="Disordered" evidence="5">
    <location>
        <begin position="1129"/>
        <end position="1149"/>
    </location>
</feature>
<sequence length="1172" mass="129348">MKLAISVARPNLISLGTCFGKFTKSGKFKLHITALDYLAQYAKYKVWIKPNGEMPFLYGNHVLKAHLGRITEDTPEHQGVVVFSMNDIPLGFGVTARSTVDTRKLDPTAIIVFHQAPRLCTCLRILDMSTLTTVLPPDLPTQWTALSDDELTLDNVEQLLKPIRDDLWVSAACLDRILDNASVQRSLLDLGLERSEAASSRARSATTYGGRVSINDDDEGEREVEAGGSDERARHTSLVSYFADETGDAQLCRIRAILLQRLDRLNTFAEILRDAPVEDEAEAEDVIDEEWEDDPWADPDADESSKSKAKQPSEKPPIPLSVFLTSELVDTACLFASQENFVFLRILMEHHGTALWPYRFAILDCIPEYASAAEYRDLLPSYDPTSDAELRPPRKPWREEPDFVETAECIRALDECGIAVPVSSSTPDQSTLPAKVEPVTAVELSSWYLARIDHVLASTGVVDAALALVQHAASQGVPGLDEAGEDLTLIARLVYDAPQAEDSSAEDWSLERWRSMDPTAVIRAYLAHTTEERVAQDIQHLVMPYLFVLESREERAGRPDPTLTTRMLFDYILSAPLGIVAAIFEASKPTLPQGQRIIRDDEDMARLALACLYGSDSIDDWPTMSRIFECLPAWETPEGDADEADEADTTIASLGAFVTPSTTRPRATPSDLLIFFKPLPTTSLSRALDVLDVHLESGEILARWGVPAPLRWFLQSNSNIVEQRARANRMARRANTSDDKLDTLEDWEWLLEDMLKLCGSGDSGSRSAFCLLSRDDIVRIFFSGLLSTGNFDIAKKLLRSSSLRDSLDQQVIEEICLACSQEFYDNATSGNYHFGDMKLAFDCLDVPAPSERITQQKEFIEATSRLCSFNLMSRPGIPISPIEIRLTKDRLSLVSRVLSSNNDAYKHTEVILDLVHKLGFRGDVVAEVKALAMLAETALQADDFTRAYETAEKMVNTVLLLRVSYTSSPSPNPAPDIPPHIQEASEVCWLTCFQLGRHPEFPDTQKKLALLGRALEFCPAEKLPDVLASWRPVEAADLAHRRDTLASRKRGAWRTSAPRGRTRPGGGASMAGAGADAVASLASRLQSMHMPELHIPHTPDAAAFANKAFSHVAANIPFSFGGRGRTFGADEAERSRSGSRGRAAADGAHVVSEQASRVLQKGIGWLLGADDE</sequence>
<dbReference type="InterPro" id="IPR055359">
    <property type="entry name" value="Nip7_N_euk"/>
</dbReference>
<dbReference type="GO" id="GO:0070939">
    <property type="term" value="C:Dsl1/NZR complex"/>
    <property type="evidence" value="ECO:0007669"/>
    <property type="project" value="TreeGrafter"/>
</dbReference>
<dbReference type="InterPro" id="IPR013244">
    <property type="entry name" value="Sec39_domain"/>
</dbReference>
<dbReference type="GO" id="GO:0015031">
    <property type="term" value="P:protein transport"/>
    <property type="evidence" value="ECO:0007669"/>
    <property type="project" value="UniProtKB-KW"/>
</dbReference>
<dbReference type="Pfam" id="PF03657">
    <property type="entry name" value="UPF0113"/>
    <property type="match status" value="1"/>
</dbReference>
<dbReference type="InterPro" id="IPR015947">
    <property type="entry name" value="PUA-like_sf"/>
</dbReference>
<dbReference type="EMBL" id="KZ084127">
    <property type="protein sequence ID" value="OSC99513.1"/>
    <property type="molecule type" value="Genomic_DNA"/>
</dbReference>
<evidence type="ECO:0000256" key="5">
    <source>
        <dbReference type="SAM" id="MobiDB-lite"/>
    </source>
</evidence>
<protein>
    <recommendedName>
        <fullName evidence="6">PUA domain-containing protein</fullName>
    </recommendedName>
</protein>
<dbReference type="Pfam" id="PF17833">
    <property type="entry name" value="pre-PUA_NIP7"/>
    <property type="match status" value="1"/>
</dbReference>
<evidence type="ECO:0000259" key="6">
    <source>
        <dbReference type="SMART" id="SM00359"/>
    </source>
</evidence>
<dbReference type="SMART" id="SM00359">
    <property type="entry name" value="PUA"/>
    <property type="match status" value="1"/>
</dbReference>
<evidence type="ECO:0000313" key="8">
    <source>
        <dbReference type="Proteomes" id="UP000193067"/>
    </source>
</evidence>
<dbReference type="CDD" id="cd21151">
    <property type="entry name" value="PUA_Nip7-like"/>
    <property type="match status" value="1"/>
</dbReference>
<evidence type="ECO:0000313" key="7">
    <source>
        <dbReference type="EMBL" id="OSC99513.1"/>
    </source>
</evidence>
<dbReference type="Proteomes" id="UP000193067">
    <property type="component" value="Unassembled WGS sequence"/>
</dbReference>
<dbReference type="Gene3D" id="3.10.450.220">
    <property type="match status" value="1"/>
</dbReference>
<feature type="compositionally biased region" description="Low complexity" evidence="5">
    <location>
        <begin position="1138"/>
        <end position="1148"/>
    </location>
</feature>
<keyword evidence="2" id="KW-0813">Transport</keyword>
<comment type="subcellular location">
    <subcellularLocation>
        <location evidence="1">Endoplasmic reticulum</location>
    </subcellularLocation>
</comment>
<dbReference type="GO" id="GO:0006890">
    <property type="term" value="P:retrograde vesicle-mediated transport, Golgi to endoplasmic reticulum"/>
    <property type="evidence" value="ECO:0007669"/>
    <property type="project" value="InterPro"/>
</dbReference>
<evidence type="ECO:0000256" key="2">
    <source>
        <dbReference type="ARBA" id="ARBA00022448"/>
    </source>
</evidence>
<dbReference type="InterPro" id="IPR036974">
    <property type="entry name" value="PUA_sf"/>
</dbReference>
<evidence type="ECO:0000256" key="4">
    <source>
        <dbReference type="ARBA" id="ARBA00022927"/>
    </source>
</evidence>
<feature type="region of interest" description="Disordered" evidence="5">
    <location>
        <begin position="1047"/>
        <end position="1072"/>
    </location>
</feature>
<dbReference type="CDD" id="cd21146">
    <property type="entry name" value="Nip7_N_euk"/>
    <property type="match status" value="1"/>
</dbReference>
<dbReference type="OrthoDB" id="27490at2759"/>